<reference evidence="3" key="1">
    <citation type="journal article" date="2019" name="Int. J. Syst. Evol. Microbiol.">
        <title>The Global Catalogue of Microorganisms (GCM) 10K type strain sequencing project: providing services to taxonomists for standard genome sequencing and annotation.</title>
        <authorList>
            <consortium name="The Broad Institute Genomics Platform"/>
            <consortium name="The Broad Institute Genome Sequencing Center for Infectious Disease"/>
            <person name="Wu L."/>
            <person name="Ma J."/>
        </authorList>
    </citation>
    <scope>NUCLEOTIDE SEQUENCE [LARGE SCALE GENOMIC DNA]</scope>
    <source>
        <strain evidence="3">CCUG 37865</strain>
    </source>
</reference>
<sequence>MEIVNERENIDTSSNPPIIYNQRTYFPLRVVSEALGYEVGWDAKNYRVDLKEEDQSVKLAKEYTSN</sequence>
<dbReference type="InterPro" id="IPR012854">
    <property type="entry name" value="Cu_amine_oxidase-like_N"/>
</dbReference>
<dbReference type="RefSeq" id="WP_390254055.1">
    <property type="nucleotide sequence ID" value="NZ_JBHSDT010000008.1"/>
</dbReference>
<dbReference type="Pfam" id="PF07833">
    <property type="entry name" value="Cu_amine_oxidN1"/>
    <property type="match status" value="1"/>
</dbReference>
<evidence type="ECO:0000313" key="3">
    <source>
        <dbReference type="Proteomes" id="UP001595882"/>
    </source>
</evidence>
<evidence type="ECO:0000259" key="1">
    <source>
        <dbReference type="Pfam" id="PF07833"/>
    </source>
</evidence>
<keyword evidence="3" id="KW-1185">Reference proteome</keyword>
<comment type="caution">
    <text evidence="2">The sequence shown here is derived from an EMBL/GenBank/DDBJ whole genome shotgun (WGS) entry which is preliminary data.</text>
</comment>
<proteinExistence type="predicted"/>
<dbReference type="InterPro" id="IPR036582">
    <property type="entry name" value="Mao_N_sf"/>
</dbReference>
<name>A0ABV8X0V3_9BACI</name>
<feature type="domain" description="Copper amine oxidase-like N-terminal" evidence="1">
    <location>
        <begin position="12"/>
        <end position="60"/>
    </location>
</feature>
<dbReference type="SUPFAM" id="SSF55383">
    <property type="entry name" value="Copper amine oxidase, domain N"/>
    <property type="match status" value="1"/>
</dbReference>
<organism evidence="2 3">
    <name type="scientific">Gracilibacillus xinjiangensis</name>
    <dbReference type="NCBI Taxonomy" id="1193282"/>
    <lineage>
        <taxon>Bacteria</taxon>
        <taxon>Bacillati</taxon>
        <taxon>Bacillota</taxon>
        <taxon>Bacilli</taxon>
        <taxon>Bacillales</taxon>
        <taxon>Bacillaceae</taxon>
        <taxon>Gracilibacillus</taxon>
    </lineage>
</organism>
<dbReference type="Gene3D" id="3.30.457.10">
    <property type="entry name" value="Copper amine oxidase-like, N-terminal domain"/>
    <property type="match status" value="1"/>
</dbReference>
<gene>
    <name evidence="2" type="ORF">ACFOY7_17930</name>
</gene>
<dbReference type="Proteomes" id="UP001595882">
    <property type="component" value="Unassembled WGS sequence"/>
</dbReference>
<evidence type="ECO:0000313" key="2">
    <source>
        <dbReference type="EMBL" id="MFC4404953.1"/>
    </source>
</evidence>
<dbReference type="EMBL" id="JBHSDT010000008">
    <property type="protein sequence ID" value="MFC4404953.1"/>
    <property type="molecule type" value="Genomic_DNA"/>
</dbReference>
<accession>A0ABV8X0V3</accession>
<protein>
    <submittedName>
        <fullName evidence="2">Stalk domain-containing protein</fullName>
    </submittedName>
</protein>